<proteinExistence type="predicted"/>
<dbReference type="AlphaFoldDB" id="A0A0G0Q1H6"/>
<evidence type="ECO:0000313" key="1">
    <source>
        <dbReference type="EMBL" id="KKR31181.1"/>
    </source>
</evidence>
<sequence length="222" mass="23673">MNIVGNLEAVGNFLTSGAFSTINISSSTYAANYPLGPAAEIEMPAIDFNSASSSSFKNLAVNVYTANQFEDLLSDNEDVVLGQGITYVVGNTRISEVNNLTVPGALVIEGDLLINEDEVNINITHSAGQPSGLLATNKIDFDGDVGNIDIQGIIYAANLVNINNLDNSGTFNVLGGIVGRKVTIEGVSRTVNIIHDNQILVDVLKATEFSPVILVDHWEEEY</sequence>
<evidence type="ECO:0000313" key="2">
    <source>
        <dbReference type="Proteomes" id="UP000034137"/>
    </source>
</evidence>
<reference evidence="1 2" key="1">
    <citation type="journal article" date="2015" name="Nature">
        <title>rRNA introns, odd ribosomes, and small enigmatic genomes across a large radiation of phyla.</title>
        <authorList>
            <person name="Brown C.T."/>
            <person name="Hug L.A."/>
            <person name="Thomas B.C."/>
            <person name="Sharon I."/>
            <person name="Castelle C.J."/>
            <person name="Singh A."/>
            <person name="Wilkins M.J."/>
            <person name="Williams K.H."/>
            <person name="Banfield J.F."/>
        </authorList>
    </citation>
    <scope>NUCLEOTIDE SEQUENCE [LARGE SCALE GENOMIC DNA]</scope>
</reference>
<accession>A0A0G0Q1H6</accession>
<organism evidence="1 2">
    <name type="scientific">Candidatus Falkowbacteria bacterium GW2011_GWF2_39_8</name>
    <dbReference type="NCBI Taxonomy" id="1618642"/>
    <lineage>
        <taxon>Bacteria</taxon>
        <taxon>Candidatus Falkowiibacteriota</taxon>
    </lineage>
</organism>
<dbReference type="EMBL" id="LBXO01000070">
    <property type="protein sequence ID" value="KKR31181.1"/>
    <property type="molecule type" value="Genomic_DNA"/>
</dbReference>
<comment type="caution">
    <text evidence="1">The sequence shown here is derived from an EMBL/GenBank/DDBJ whole genome shotgun (WGS) entry which is preliminary data.</text>
</comment>
<name>A0A0G0Q1H6_9BACT</name>
<gene>
    <name evidence="1" type="ORF">UT64_C0070G0009</name>
</gene>
<protein>
    <submittedName>
        <fullName evidence="1">Uncharacterized protein</fullName>
    </submittedName>
</protein>
<dbReference type="Proteomes" id="UP000034137">
    <property type="component" value="Unassembled WGS sequence"/>
</dbReference>